<proteinExistence type="predicted"/>
<dbReference type="SUPFAM" id="SSF53756">
    <property type="entry name" value="UDP-Glycosyltransferase/glycogen phosphorylase"/>
    <property type="match status" value="1"/>
</dbReference>
<sequence length="387" mass="41485">MRILVPLHSFEPGGVERVALRLAAAWAPAGSQPHIVLGRSDGIARSAAPPLAYDVLERGAISTAAFETLWMIARLPGRIRATRPDVLFCAGNSYAVVGAVVKLLLGRRCPPIVLKVSNDLARADLHPLVRPFYRQWLRLQGRLIDRFVGLAEPMRDEIARAMRVAPDRIAIVDNPVLSRAELDRLAAQRDAIERSGAGRRFLAVGRLVPQKRFDLLLGAFARIGRAGDRLAILGDGPERARLETLAQTLGIWDRVDLPGHVEPVGPWLVGSDCFVLSSDYEGVPAVLVEALAAAVPIVTTDCGVSIRSLLDDGRLGSIVPVRDEAALAAAMDAAPAARPAEARARAARFTVERGAAEYLGLFRAVTLAASQPMCGSAEPAASLARQQ</sequence>
<comment type="caution">
    <text evidence="2">The sequence shown here is derived from an EMBL/GenBank/DDBJ whole genome shotgun (WGS) entry which is preliminary data.</text>
</comment>
<feature type="domain" description="Glycosyltransferase subfamily 4-like N-terminal" evidence="1">
    <location>
        <begin position="12"/>
        <end position="176"/>
    </location>
</feature>
<dbReference type="Pfam" id="PF13439">
    <property type="entry name" value="Glyco_transf_4"/>
    <property type="match status" value="1"/>
</dbReference>
<dbReference type="Gene3D" id="3.40.50.2000">
    <property type="entry name" value="Glycogen Phosphorylase B"/>
    <property type="match status" value="2"/>
</dbReference>
<dbReference type="InterPro" id="IPR028098">
    <property type="entry name" value="Glyco_trans_4-like_N"/>
</dbReference>
<dbReference type="PANTHER" id="PTHR12526">
    <property type="entry name" value="GLYCOSYLTRANSFERASE"/>
    <property type="match status" value="1"/>
</dbReference>
<dbReference type="Pfam" id="PF13692">
    <property type="entry name" value="Glyco_trans_1_4"/>
    <property type="match status" value="1"/>
</dbReference>
<dbReference type="CDD" id="cd03811">
    <property type="entry name" value="GT4_GT28_WabH-like"/>
    <property type="match status" value="1"/>
</dbReference>
<keyword evidence="3" id="KW-1185">Reference proteome</keyword>
<organism evidence="2 3">
    <name type="scientific">Sphingomonas horti</name>
    <dbReference type="NCBI Taxonomy" id="2682842"/>
    <lineage>
        <taxon>Bacteria</taxon>
        <taxon>Pseudomonadati</taxon>
        <taxon>Pseudomonadota</taxon>
        <taxon>Alphaproteobacteria</taxon>
        <taxon>Sphingomonadales</taxon>
        <taxon>Sphingomonadaceae</taxon>
        <taxon>Sphingomonas</taxon>
    </lineage>
</organism>
<name>A0A6I4IX43_9SPHN</name>
<dbReference type="EMBL" id="WQMS01000001">
    <property type="protein sequence ID" value="MVO76752.1"/>
    <property type="molecule type" value="Genomic_DNA"/>
</dbReference>
<reference evidence="2 3" key="1">
    <citation type="submission" date="2019-12" db="EMBL/GenBank/DDBJ databases">
        <authorList>
            <person name="Huq M.A."/>
        </authorList>
    </citation>
    <scope>NUCLEOTIDE SEQUENCE [LARGE SCALE GENOMIC DNA]</scope>
    <source>
        <strain evidence="2 3">MAH-20</strain>
    </source>
</reference>
<dbReference type="RefSeq" id="WP_157025538.1">
    <property type="nucleotide sequence ID" value="NZ_WQMS01000001.1"/>
</dbReference>
<gene>
    <name evidence="2" type="ORF">GON01_02195</name>
</gene>
<evidence type="ECO:0000259" key="1">
    <source>
        <dbReference type="Pfam" id="PF13439"/>
    </source>
</evidence>
<protein>
    <submittedName>
        <fullName evidence="2">Glycosyltransferase</fullName>
    </submittedName>
</protein>
<dbReference type="GO" id="GO:0016757">
    <property type="term" value="F:glycosyltransferase activity"/>
    <property type="evidence" value="ECO:0007669"/>
    <property type="project" value="UniProtKB-ARBA"/>
</dbReference>
<accession>A0A6I4IX43</accession>
<dbReference type="AlphaFoldDB" id="A0A6I4IX43"/>
<evidence type="ECO:0000313" key="2">
    <source>
        <dbReference type="EMBL" id="MVO76752.1"/>
    </source>
</evidence>
<evidence type="ECO:0000313" key="3">
    <source>
        <dbReference type="Proteomes" id="UP000441389"/>
    </source>
</evidence>
<dbReference type="Proteomes" id="UP000441389">
    <property type="component" value="Unassembled WGS sequence"/>
</dbReference>
<keyword evidence="2" id="KW-0808">Transferase</keyword>